<dbReference type="EMBL" id="JANPWB010000011">
    <property type="protein sequence ID" value="KAJ1130770.1"/>
    <property type="molecule type" value="Genomic_DNA"/>
</dbReference>
<proteinExistence type="predicted"/>
<evidence type="ECO:0000313" key="2">
    <source>
        <dbReference type="Proteomes" id="UP001066276"/>
    </source>
</evidence>
<comment type="caution">
    <text evidence="1">The sequence shown here is derived from an EMBL/GenBank/DDBJ whole genome shotgun (WGS) entry which is preliminary data.</text>
</comment>
<evidence type="ECO:0000313" key="1">
    <source>
        <dbReference type="EMBL" id="KAJ1130770.1"/>
    </source>
</evidence>
<reference evidence="1" key="1">
    <citation type="journal article" date="2022" name="bioRxiv">
        <title>Sequencing and chromosome-scale assembly of the giantPleurodeles waltlgenome.</title>
        <authorList>
            <person name="Brown T."/>
            <person name="Elewa A."/>
            <person name="Iarovenko S."/>
            <person name="Subramanian E."/>
            <person name="Araus A.J."/>
            <person name="Petzold A."/>
            <person name="Susuki M."/>
            <person name="Suzuki K.-i.T."/>
            <person name="Hayashi T."/>
            <person name="Toyoda A."/>
            <person name="Oliveira C."/>
            <person name="Osipova E."/>
            <person name="Leigh N.D."/>
            <person name="Simon A."/>
            <person name="Yun M.H."/>
        </authorList>
    </citation>
    <scope>NUCLEOTIDE SEQUENCE</scope>
    <source>
        <strain evidence="1">20211129_DDA</strain>
        <tissue evidence="1">Liver</tissue>
    </source>
</reference>
<sequence length="152" mass="17114">MDERQENLEKAMEKFLSVAAEDRETRHKALTGKTLSQDTATSKLTDVLGQQRGHTALRSVVLQKFARGEDPGYLFNNFEHMAQAAALPADRWGQYIDTLLAGDPQATYQVANPLGTTSYEDIKRSILEWLGVDEETYHARQCQIREGSQETP</sequence>
<dbReference type="Proteomes" id="UP001066276">
    <property type="component" value="Chromosome 7"/>
</dbReference>
<gene>
    <name evidence="1" type="ORF">NDU88_009118</name>
</gene>
<keyword evidence="2" id="KW-1185">Reference proteome</keyword>
<accession>A0AAV7PRV1</accession>
<protein>
    <submittedName>
        <fullName evidence="1">Uncharacterized protein</fullName>
    </submittedName>
</protein>
<dbReference type="AlphaFoldDB" id="A0AAV7PRV1"/>
<organism evidence="1 2">
    <name type="scientific">Pleurodeles waltl</name>
    <name type="common">Iberian ribbed newt</name>
    <dbReference type="NCBI Taxonomy" id="8319"/>
    <lineage>
        <taxon>Eukaryota</taxon>
        <taxon>Metazoa</taxon>
        <taxon>Chordata</taxon>
        <taxon>Craniata</taxon>
        <taxon>Vertebrata</taxon>
        <taxon>Euteleostomi</taxon>
        <taxon>Amphibia</taxon>
        <taxon>Batrachia</taxon>
        <taxon>Caudata</taxon>
        <taxon>Salamandroidea</taxon>
        <taxon>Salamandridae</taxon>
        <taxon>Pleurodelinae</taxon>
        <taxon>Pleurodeles</taxon>
    </lineage>
</organism>
<name>A0AAV7PRV1_PLEWA</name>